<organism evidence="1 2">
    <name type="scientific">Cronartium quercuum f. sp. fusiforme G11</name>
    <dbReference type="NCBI Taxonomy" id="708437"/>
    <lineage>
        <taxon>Eukaryota</taxon>
        <taxon>Fungi</taxon>
        <taxon>Dikarya</taxon>
        <taxon>Basidiomycota</taxon>
        <taxon>Pucciniomycotina</taxon>
        <taxon>Pucciniomycetes</taxon>
        <taxon>Pucciniales</taxon>
        <taxon>Coleosporiaceae</taxon>
        <taxon>Cronartium</taxon>
    </lineage>
</organism>
<reference evidence="1" key="1">
    <citation type="submission" date="2013-11" db="EMBL/GenBank/DDBJ databases">
        <title>Genome sequence of the fusiform rust pathogen reveals effectors for host alternation and coevolution with pine.</title>
        <authorList>
            <consortium name="DOE Joint Genome Institute"/>
            <person name="Smith K."/>
            <person name="Pendleton A."/>
            <person name="Kubisiak T."/>
            <person name="Anderson C."/>
            <person name="Salamov A."/>
            <person name="Aerts A."/>
            <person name="Riley R."/>
            <person name="Clum A."/>
            <person name="Lindquist E."/>
            <person name="Ence D."/>
            <person name="Campbell M."/>
            <person name="Kronenberg Z."/>
            <person name="Feau N."/>
            <person name="Dhillon B."/>
            <person name="Hamelin R."/>
            <person name="Burleigh J."/>
            <person name="Smith J."/>
            <person name="Yandell M."/>
            <person name="Nelson C."/>
            <person name="Grigoriev I."/>
            <person name="Davis J."/>
        </authorList>
    </citation>
    <scope>NUCLEOTIDE SEQUENCE</scope>
    <source>
        <strain evidence="1">G11</strain>
    </source>
</reference>
<accession>A0A9P6NEH8</accession>
<name>A0A9P6NEH8_9BASI</name>
<dbReference type="EMBL" id="MU167345">
    <property type="protein sequence ID" value="KAG0142548.1"/>
    <property type="molecule type" value="Genomic_DNA"/>
</dbReference>
<sequence length="66" mass="7490">MMSIEHNCGIITCRVTMSSLTPSPKTDTQMSASGSGWTCIRVGARKCQREKMRRNSKITLRLKRKM</sequence>
<protein>
    <submittedName>
        <fullName evidence="1">Uncharacterized protein</fullName>
    </submittedName>
</protein>
<comment type="caution">
    <text evidence="1">The sequence shown here is derived from an EMBL/GenBank/DDBJ whole genome shotgun (WGS) entry which is preliminary data.</text>
</comment>
<proteinExistence type="predicted"/>
<evidence type="ECO:0000313" key="1">
    <source>
        <dbReference type="EMBL" id="KAG0142548.1"/>
    </source>
</evidence>
<dbReference type="AlphaFoldDB" id="A0A9P6NEH8"/>
<keyword evidence="2" id="KW-1185">Reference proteome</keyword>
<evidence type="ECO:0000313" key="2">
    <source>
        <dbReference type="Proteomes" id="UP000886653"/>
    </source>
</evidence>
<gene>
    <name evidence="1" type="ORF">CROQUDRAFT_226898</name>
</gene>
<dbReference type="Proteomes" id="UP000886653">
    <property type="component" value="Unassembled WGS sequence"/>
</dbReference>